<dbReference type="Proteomes" id="UP000199475">
    <property type="component" value="Unassembled WGS sequence"/>
</dbReference>
<dbReference type="STRING" id="686624.SAMN04488242_1461"/>
<sequence length="275" mass="29192">MAKLNFEPILNDLAEGKITAEEASRRIEELKKVAAMAAEAQKEFGGEPKAGPSHDTEPEGEPGSRPGGLDRVKIQATGRRVRIEGDPTIATLSVEGQHILRRTGTVMEITANGEIGPRFDGFSIIRPPHKMEHLSDIALGKELVIKINPKLIVDVELTTGGLKTTKVPRFGRVRVTAAGSSLEDVIEVQDLLAQAGSVSVEGPISSGRSRLRVESGSLSVTLTRGANVAVRGDAKLGRIAWPHSGGDVDEYVVGNGGARLEVSVLMGMAAIKVEE</sequence>
<dbReference type="OrthoDB" id="5175422at2"/>
<reference evidence="2 3" key="1">
    <citation type="submission" date="2016-10" db="EMBL/GenBank/DDBJ databases">
        <authorList>
            <person name="de Groot N.N."/>
        </authorList>
    </citation>
    <scope>NUCLEOTIDE SEQUENCE [LARGE SCALE GENOMIC DNA]</scope>
    <source>
        <strain evidence="2 3">CGMCC 1.9159</strain>
    </source>
</reference>
<dbReference type="EMBL" id="FNGP01000002">
    <property type="protein sequence ID" value="SDL40820.1"/>
    <property type="molecule type" value="Genomic_DNA"/>
</dbReference>
<name>A0A1G9JT70_9ACTN</name>
<gene>
    <name evidence="2" type="ORF">SAMN04488242_1461</name>
</gene>
<organism evidence="2 3">
    <name type="scientific">Tessaracoccus oleiagri</name>
    <dbReference type="NCBI Taxonomy" id="686624"/>
    <lineage>
        <taxon>Bacteria</taxon>
        <taxon>Bacillati</taxon>
        <taxon>Actinomycetota</taxon>
        <taxon>Actinomycetes</taxon>
        <taxon>Propionibacteriales</taxon>
        <taxon>Propionibacteriaceae</taxon>
        <taxon>Tessaracoccus</taxon>
    </lineage>
</organism>
<feature type="region of interest" description="Disordered" evidence="1">
    <location>
        <begin position="38"/>
        <end position="71"/>
    </location>
</feature>
<protein>
    <submittedName>
        <fullName evidence="2">Uncharacterized protein</fullName>
    </submittedName>
</protein>
<evidence type="ECO:0000256" key="1">
    <source>
        <dbReference type="SAM" id="MobiDB-lite"/>
    </source>
</evidence>
<dbReference type="RefSeq" id="WP_093250454.1">
    <property type="nucleotide sequence ID" value="NZ_FNGP01000002.1"/>
</dbReference>
<proteinExistence type="predicted"/>
<dbReference type="AlphaFoldDB" id="A0A1G9JT70"/>
<evidence type="ECO:0000313" key="3">
    <source>
        <dbReference type="Proteomes" id="UP000199475"/>
    </source>
</evidence>
<evidence type="ECO:0000313" key="2">
    <source>
        <dbReference type="EMBL" id="SDL40820.1"/>
    </source>
</evidence>
<keyword evidence="3" id="KW-1185">Reference proteome</keyword>
<feature type="compositionally biased region" description="Basic and acidic residues" evidence="1">
    <location>
        <begin position="40"/>
        <end position="57"/>
    </location>
</feature>
<accession>A0A1G9JT70</accession>